<keyword evidence="5" id="KW-0378">Hydrolase</keyword>
<dbReference type="SUPFAM" id="SSF50494">
    <property type="entry name" value="Trypsin-like serine proteases"/>
    <property type="match status" value="1"/>
</dbReference>
<evidence type="ECO:0000256" key="8">
    <source>
        <dbReference type="ARBA" id="ARBA00023180"/>
    </source>
</evidence>
<feature type="region of interest" description="Disordered" evidence="9">
    <location>
        <begin position="1"/>
        <end position="25"/>
    </location>
</feature>
<dbReference type="VEuPathDB" id="FungiDB:AeMF1_017958"/>
<organism evidence="11 12">
    <name type="scientific">Aphanomyces euteiches</name>
    <dbReference type="NCBI Taxonomy" id="100861"/>
    <lineage>
        <taxon>Eukaryota</taxon>
        <taxon>Sar</taxon>
        <taxon>Stramenopiles</taxon>
        <taxon>Oomycota</taxon>
        <taxon>Saprolegniomycetes</taxon>
        <taxon>Saprolegniales</taxon>
        <taxon>Verrucalvaceae</taxon>
        <taxon>Aphanomyces</taxon>
    </lineage>
</organism>
<dbReference type="GO" id="GO:0004252">
    <property type="term" value="F:serine-type endopeptidase activity"/>
    <property type="evidence" value="ECO:0007669"/>
    <property type="project" value="InterPro"/>
</dbReference>
<accession>A0A6G0W5E2</accession>
<dbReference type="GO" id="GO:0006508">
    <property type="term" value="P:proteolysis"/>
    <property type="evidence" value="ECO:0007669"/>
    <property type="project" value="UniProtKB-KW"/>
</dbReference>
<evidence type="ECO:0000256" key="2">
    <source>
        <dbReference type="ARBA" id="ARBA00022525"/>
    </source>
</evidence>
<dbReference type="PROSITE" id="PS50240">
    <property type="entry name" value="TRYPSIN_DOM"/>
    <property type="match status" value="1"/>
</dbReference>
<dbReference type="AlphaFoldDB" id="A0A6G0W5E2"/>
<keyword evidence="6" id="KW-0843">Virulence</keyword>
<name>A0A6G0W5E2_9STRA</name>
<dbReference type="InterPro" id="IPR001254">
    <property type="entry name" value="Trypsin_dom"/>
</dbReference>
<keyword evidence="8" id="KW-0325">Glycoprotein</keyword>
<dbReference type="EMBL" id="VJMJ01000336">
    <property type="protein sequence ID" value="KAF0722397.1"/>
    <property type="molecule type" value="Genomic_DNA"/>
</dbReference>
<evidence type="ECO:0000256" key="4">
    <source>
        <dbReference type="ARBA" id="ARBA00022729"/>
    </source>
</evidence>
<evidence type="ECO:0000256" key="3">
    <source>
        <dbReference type="ARBA" id="ARBA00022670"/>
    </source>
</evidence>
<keyword evidence="7" id="KW-1015">Disulfide bond</keyword>
<dbReference type="PANTHER" id="PTHR24264:SF65">
    <property type="entry name" value="SRCR DOMAIN-CONTAINING PROTEIN"/>
    <property type="match status" value="1"/>
</dbReference>
<evidence type="ECO:0000259" key="10">
    <source>
        <dbReference type="PROSITE" id="PS50240"/>
    </source>
</evidence>
<keyword evidence="4" id="KW-0732">Signal</keyword>
<keyword evidence="3" id="KW-0645">Protease</keyword>
<protein>
    <recommendedName>
        <fullName evidence="10">Peptidase S1 domain-containing protein</fullName>
    </recommendedName>
</protein>
<evidence type="ECO:0000256" key="5">
    <source>
        <dbReference type="ARBA" id="ARBA00022801"/>
    </source>
</evidence>
<dbReference type="InterPro" id="IPR050127">
    <property type="entry name" value="Serine_Proteases_S1"/>
</dbReference>
<keyword evidence="12" id="KW-1185">Reference proteome</keyword>
<dbReference type="Proteomes" id="UP000481153">
    <property type="component" value="Unassembled WGS sequence"/>
</dbReference>
<dbReference type="InterPro" id="IPR043504">
    <property type="entry name" value="Peptidase_S1_PA_chymotrypsin"/>
</dbReference>
<sequence length="93" mass="9566">MLCAGGQAGKDSYQGDSGGPLTLESSGSEKLVGVVSWGIGCAQANKPGVYSRISAAKDFISPYLPKRVAAFEVDVVEDNNSTDVSADVEPSLV</sequence>
<evidence type="ECO:0000256" key="6">
    <source>
        <dbReference type="ARBA" id="ARBA00023026"/>
    </source>
</evidence>
<comment type="subcellular location">
    <subcellularLocation>
        <location evidence="1">Secreted</location>
    </subcellularLocation>
</comment>
<feature type="domain" description="Peptidase S1" evidence="10">
    <location>
        <begin position="1"/>
        <end position="65"/>
    </location>
</feature>
<evidence type="ECO:0000256" key="1">
    <source>
        <dbReference type="ARBA" id="ARBA00004613"/>
    </source>
</evidence>
<proteinExistence type="predicted"/>
<evidence type="ECO:0000313" key="11">
    <source>
        <dbReference type="EMBL" id="KAF0722397.1"/>
    </source>
</evidence>
<dbReference type="PROSITE" id="PS00135">
    <property type="entry name" value="TRYPSIN_SER"/>
    <property type="match status" value="1"/>
</dbReference>
<dbReference type="InterPro" id="IPR033116">
    <property type="entry name" value="TRYPSIN_SER"/>
</dbReference>
<reference evidence="11 12" key="1">
    <citation type="submission" date="2019-07" db="EMBL/GenBank/DDBJ databases">
        <title>Genomics analysis of Aphanomyces spp. identifies a new class of oomycete effector associated with host adaptation.</title>
        <authorList>
            <person name="Gaulin E."/>
        </authorList>
    </citation>
    <scope>NUCLEOTIDE SEQUENCE [LARGE SCALE GENOMIC DNA]</scope>
    <source>
        <strain evidence="11 12">ATCC 201684</strain>
    </source>
</reference>
<keyword evidence="2" id="KW-0964">Secreted</keyword>
<gene>
    <name evidence="11" type="ORF">Ae201684_018466</name>
</gene>
<comment type="caution">
    <text evidence="11">The sequence shown here is derived from an EMBL/GenBank/DDBJ whole genome shotgun (WGS) entry which is preliminary data.</text>
</comment>
<evidence type="ECO:0000313" key="12">
    <source>
        <dbReference type="Proteomes" id="UP000481153"/>
    </source>
</evidence>
<dbReference type="PANTHER" id="PTHR24264">
    <property type="entry name" value="TRYPSIN-RELATED"/>
    <property type="match status" value="1"/>
</dbReference>
<dbReference type="InterPro" id="IPR009003">
    <property type="entry name" value="Peptidase_S1_PA"/>
</dbReference>
<evidence type="ECO:0000256" key="7">
    <source>
        <dbReference type="ARBA" id="ARBA00023157"/>
    </source>
</evidence>
<evidence type="ECO:0000256" key="9">
    <source>
        <dbReference type="SAM" id="MobiDB-lite"/>
    </source>
</evidence>
<dbReference type="GO" id="GO:0005615">
    <property type="term" value="C:extracellular space"/>
    <property type="evidence" value="ECO:0007669"/>
    <property type="project" value="TreeGrafter"/>
</dbReference>
<dbReference type="Gene3D" id="2.40.10.10">
    <property type="entry name" value="Trypsin-like serine proteases"/>
    <property type="match status" value="1"/>
</dbReference>
<dbReference type="Pfam" id="PF00089">
    <property type="entry name" value="Trypsin"/>
    <property type="match status" value="1"/>
</dbReference>
<dbReference type="FunFam" id="2.40.10.10:FF:000054">
    <property type="entry name" value="Complement C1r subcomponent"/>
    <property type="match status" value="1"/>
</dbReference>